<reference evidence="2" key="1">
    <citation type="submission" date="2017-11" db="EMBL/GenBank/DDBJ databases">
        <title>The complete genome sequence of Sphingopyxis pomeranensis sp. nov. strain WS5A3p.</title>
        <authorList>
            <person name="Kaminski M.A."/>
        </authorList>
    </citation>
    <scope>NUCLEOTIDE SEQUENCE [LARGE SCALE GENOMIC DNA]</scope>
    <source>
        <strain evidence="2">WS5A3p</strain>
    </source>
</reference>
<protein>
    <recommendedName>
        <fullName evidence="3">Guanylate cyclase domain-containing protein</fullName>
    </recommendedName>
</protein>
<dbReference type="Proteomes" id="UP000238954">
    <property type="component" value="Chromosome"/>
</dbReference>
<gene>
    <name evidence="1" type="ORF">CVO77_00030</name>
</gene>
<dbReference type="OrthoDB" id="6086824at2"/>
<dbReference type="AlphaFoldDB" id="A0A2S8BAI8"/>
<evidence type="ECO:0000313" key="1">
    <source>
        <dbReference type="EMBL" id="PQM29367.1"/>
    </source>
</evidence>
<organism evidence="1 2">
    <name type="scientific">Sphingopyxis lindanitolerans</name>
    <dbReference type="NCBI Taxonomy" id="2054227"/>
    <lineage>
        <taxon>Bacteria</taxon>
        <taxon>Pseudomonadati</taxon>
        <taxon>Pseudomonadota</taxon>
        <taxon>Alphaproteobacteria</taxon>
        <taxon>Sphingomonadales</taxon>
        <taxon>Sphingomonadaceae</taxon>
        <taxon>Sphingopyxis</taxon>
    </lineage>
</organism>
<dbReference type="Gene3D" id="3.30.70.1230">
    <property type="entry name" value="Nucleotide cyclase"/>
    <property type="match status" value="1"/>
</dbReference>
<accession>A0A2S8BAI8</accession>
<sequence length="263" mass="29081">MIRLFLSVDMVGSTQFKARFSGQGSQGWLDVFQAFFCNFPLILAGQVGFEFIDDERTPSIDIWKAMGDEVIFAAEPQSAEEAASILRALLRAMALYESRYFERIPLRLKGTAWLVAFGEQNIELDIAELAAGDGARHIDYIGPDVDLGFRLSKYARPSSLVVSLDLLEQLLGARNADALAFHLVGRDELKGVMFGRPYPIIWASDAEAGFDFLPWEVEECPLVAAAAHAPASEPERLRAAIADMRLYLRKMHGVDRAPLTLGG</sequence>
<name>A0A2S8BAI8_9SPHN</name>
<dbReference type="InterPro" id="IPR029787">
    <property type="entry name" value="Nucleotide_cyclase"/>
</dbReference>
<dbReference type="EMBL" id="PHFW01000001">
    <property type="protein sequence ID" value="PQM29367.1"/>
    <property type="molecule type" value="Genomic_DNA"/>
</dbReference>
<dbReference type="SUPFAM" id="SSF55073">
    <property type="entry name" value="Nucleotide cyclase"/>
    <property type="match status" value="1"/>
</dbReference>
<proteinExistence type="predicted"/>
<evidence type="ECO:0008006" key="3">
    <source>
        <dbReference type="Google" id="ProtNLM"/>
    </source>
</evidence>
<dbReference type="RefSeq" id="WP_105997325.1">
    <property type="nucleotide sequence ID" value="NZ_CM009578.1"/>
</dbReference>
<comment type="caution">
    <text evidence="1">The sequence shown here is derived from an EMBL/GenBank/DDBJ whole genome shotgun (WGS) entry which is preliminary data.</text>
</comment>
<keyword evidence="2" id="KW-1185">Reference proteome</keyword>
<evidence type="ECO:0000313" key="2">
    <source>
        <dbReference type="Proteomes" id="UP000238954"/>
    </source>
</evidence>